<proteinExistence type="predicted"/>
<organism evidence="1 2">
    <name type="scientific">Vaccinium darrowii</name>
    <dbReference type="NCBI Taxonomy" id="229202"/>
    <lineage>
        <taxon>Eukaryota</taxon>
        <taxon>Viridiplantae</taxon>
        <taxon>Streptophyta</taxon>
        <taxon>Embryophyta</taxon>
        <taxon>Tracheophyta</taxon>
        <taxon>Spermatophyta</taxon>
        <taxon>Magnoliopsida</taxon>
        <taxon>eudicotyledons</taxon>
        <taxon>Gunneridae</taxon>
        <taxon>Pentapetalae</taxon>
        <taxon>asterids</taxon>
        <taxon>Ericales</taxon>
        <taxon>Ericaceae</taxon>
        <taxon>Vaccinioideae</taxon>
        <taxon>Vaccinieae</taxon>
        <taxon>Vaccinium</taxon>
    </lineage>
</organism>
<evidence type="ECO:0000313" key="1">
    <source>
        <dbReference type="EMBL" id="KAH7834317.1"/>
    </source>
</evidence>
<protein>
    <submittedName>
        <fullName evidence="1">Uncharacterized protein</fullName>
    </submittedName>
</protein>
<dbReference type="Proteomes" id="UP000828048">
    <property type="component" value="Chromosome 2"/>
</dbReference>
<gene>
    <name evidence="1" type="ORF">Vadar_014856</name>
</gene>
<dbReference type="EMBL" id="CM037152">
    <property type="protein sequence ID" value="KAH7834317.1"/>
    <property type="molecule type" value="Genomic_DNA"/>
</dbReference>
<accession>A0ACB7X0T4</accession>
<sequence length="97" mass="10788">MLFNNVPASSITFQIEKSPRAYLSLFYSFCSGRRIKAIFGYLSPAKANLATEQDLAFDLSLAALLGENIYNFGELLAHPIPVQQCLPNPHIKEAQRS</sequence>
<reference evidence="1 2" key="1">
    <citation type="journal article" date="2021" name="Hortic Res">
        <title>High-quality reference genome and annotation aids understanding of berry development for evergreen blueberry (Vaccinium darrowii).</title>
        <authorList>
            <person name="Yu J."/>
            <person name="Hulse-Kemp A.M."/>
            <person name="Babiker E."/>
            <person name="Staton M."/>
        </authorList>
    </citation>
    <scope>NUCLEOTIDE SEQUENCE [LARGE SCALE GENOMIC DNA]</scope>
    <source>
        <strain evidence="2">cv. NJ 8807/NJ 8810</strain>
        <tissue evidence="1">Young leaf</tissue>
    </source>
</reference>
<comment type="caution">
    <text evidence="1">The sequence shown here is derived from an EMBL/GenBank/DDBJ whole genome shotgun (WGS) entry which is preliminary data.</text>
</comment>
<evidence type="ECO:0000313" key="2">
    <source>
        <dbReference type="Proteomes" id="UP000828048"/>
    </source>
</evidence>
<keyword evidence="2" id="KW-1185">Reference proteome</keyword>
<name>A0ACB7X0T4_9ERIC</name>